<organism evidence="6 7">
    <name type="scientific">Stecheria intestinalis</name>
    <dbReference type="NCBI Taxonomy" id="2606630"/>
    <lineage>
        <taxon>Bacteria</taxon>
        <taxon>Bacillati</taxon>
        <taxon>Bacillota</taxon>
        <taxon>Erysipelotrichia</taxon>
        <taxon>Erysipelotrichales</taxon>
        <taxon>Erysipelotrichaceae</taxon>
        <taxon>Stecheria</taxon>
    </lineage>
</organism>
<dbReference type="SUPFAM" id="SSF52151">
    <property type="entry name" value="FabD/lysophospholipase-like"/>
    <property type="match status" value="1"/>
</dbReference>
<proteinExistence type="predicted"/>
<dbReference type="PANTHER" id="PTHR14226">
    <property type="entry name" value="NEUROPATHY TARGET ESTERASE/SWISS CHEESE D.MELANOGASTER"/>
    <property type="match status" value="1"/>
</dbReference>
<feature type="short sequence motif" description="GXGXXG" evidence="4">
    <location>
        <begin position="9"/>
        <end position="14"/>
    </location>
</feature>
<dbReference type="Proteomes" id="UP000461880">
    <property type="component" value="Unassembled WGS sequence"/>
</dbReference>
<evidence type="ECO:0000256" key="3">
    <source>
        <dbReference type="ARBA" id="ARBA00023098"/>
    </source>
</evidence>
<dbReference type="AlphaFoldDB" id="A0A7X2NTB7"/>
<feature type="active site" description="Proton acceptor" evidence="4">
    <location>
        <position position="161"/>
    </location>
</feature>
<dbReference type="InterPro" id="IPR016035">
    <property type="entry name" value="Acyl_Trfase/lysoPLipase"/>
</dbReference>
<feature type="domain" description="PNPLA" evidence="5">
    <location>
        <begin position="5"/>
        <end position="174"/>
    </location>
</feature>
<sequence>MKTGIVVEGGGMRGIYSAGVLDRFLELGIHFDYGAGASAGGANLVTFQAHQLKRNYRFYHDYSQDPAFLSLRSYLKYRQYFGLDYIYDDLATTHGKDPIDFPRMMQDPAELEVVATRCDTGEAVYFSKHQMSLNHYDAIKASCAIPIACRPVFIDGVPYSDGGVSDPLPIARALSKGCSFLVIVLVHHWPHEVKRRKENSFYRHALKEYPAILSGIMKCDMIHEEEVQLAFRLKEQNRAMILMPDHDEDLGSATRNQKILQKYYDLGVQDADQIAEELLARMTE</sequence>
<feature type="active site" description="Nucleophile" evidence="4">
    <location>
        <position position="38"/>
    </location>
</feature>
<protein>
    <submittedName>
        <fullName evidence="6">Patatin family protein</fullName>
    </submittedName>
</protein>
<dbReference type="GO" id="GO:0016042">
    <property type="term" value="P:lipid catabolic process"/>
    <property type="evidence" value="ECO:0007669"/>
    <property type="project" value="UniProtKB-UniRule"/>
</dbReference>
<dbReference type="PROSITE" id="PS51635">
    <property type="entry name" value="PNPLA"/>
    <property type="match status" value="1"/>
</dbReference>
<dbReference type="InterPro" id="IPR002641">
    <property type="entry name" value="PNPLA_dom"/>
</dbReference>
<dbReference type="Gene3D" id="3.40.1090.10">
    <property type="entry name" value="Cytosolic phospholipase A2 catalytic domain"/>
    <property type="match status" value="2"/>
</dbReference>
<reference evidence="6 7" key="1">
    <citation type="submission" date="2019-08" db="EMBL/GenBank/DDBJ databases">
        <title>In-depth cultivation of the pig gut microbiome towards novel bacterial diversity and tailored functional studies.</title>
        <authorList>
            <person name="Wylensek D."/>
            <person name="Hitch T.C.A."/>
            <person name="Clavel T."/>
        </authorList>
    </citation>
    <scope>NUCLEOTIDE SEQUENCE [LARGE SCALE GENOMIC DNA]</scope>
    <source>
        <strain evidence="6 7">Oil+RF-744-GAM-WT-6</strain>
    </source>
</reference>
<dbReference type="RefSeq" id="WP_154504850.1">
    <property type="nucleotide sequence ID" value="NZ_VUMN01000018.1"/>
</dbReference>
<keyword evidence="3 4" id="KW-0443">Lipid metabolism</keyword>
<accession>A0A7X2NTB7</accession>
<dbReference type="CDD" id="cd07208">
    <property type="entry name" value="Pat_hypo_Ecoli_yjju_like"/>
    <property type="match status" value="1"/>
</dbReference>
<evidence type="ECO:0000313" key="7">
    <source>
        <dbReference type="Proteomes" id="UP000461880"/>
    </source>
</evidence>
<keyword evidence="1 4" id="KW-0378">Hydrolase</keyword>
<feature type="short sequence motif" description="DGA/G" evidence="4">
    <location>
        <begin position="161"/>
        <end position="163"/>
    </location>
</feature>
<dbReference type="InterPro" id="IPR037483">
    <property type="entry name" value="YjjU-like"/>
</dbReference>
<name>A0A7X2NTB7_9FIRM</name>
<evidence type="ECO:0000256" key="4">
    <source>
        <dbReference type="PROSITE-ProRule" id="PRU01161"/>
    </source>
</evidence>
<comment type="caution">
    <text evidence="6">The sequence shown here is derived from an EMBL/GenBank/DDBJ whole genome shotgun (WGS) entry which is preliminary data.</text>
</comment>
<keyword evidence="2 4" id="KW-0442">Lipid degradation</keyword>
<keyword evidence="7" id="KW-1185">Reference proteome</keyword>
<dbReference type="PANTHER" id="PTHR14226:SF25">
    <property type="entry name" value="PHOSPHOESTERASE"/>
    <property type="match status" value="1"/>
</dbReference>
<dbReference type="EMBL" id="VUMN01000018">
    <property type="protein sequence ID" value="MSS58861.1"/>
    <property type="molecule type" value="Genomic_DNA"/>
</dbReference>
<gene>
    <name evidence="6" type="ORF">FYJ51_08055</name>
</gene>
<evidence type="ECO:0000259" key="5">
    <source>
        <dbReference type="PROSITE" id="PS51635"/>
    </source>
</evidence>
<evidence type="ECO:0000313" key="6">
    <source>
        <dbReference type="EMBL" id="MSS58861.1"/>
    </source>
</evidence>
<evidence type="ECO:0000256" key="2">
    <source>
        <dbReference type="ARBA" id="ARBA00022963"/>
    </source>
</evidence>
<dbReference type="Pfam" id="PF01734">
    <property type="entry name" value="Patatin"/>
    <property type="match status" value="1"/>
</dbReference>
<evidence type="ECO:0000256" key="1">
    <source>
        <dbReference type="ARBA" id="ARBA00022801"/>
    </source>
</evidence>
<dbReference type="GO" id="GO:0016787">
    <property type="term" value="F:hydrolase activity"/>
    <property type="evidence" value="ECO:0007669"/>
    <property type="project" value="UniProtKB-UniRule"/>
</dbReference>
<feature type="short sequence motif" description="GXSXG" evidence="4">
    <location>
        <begin position="36"/>
        <end position="40"/>
    </location>
</feature>
<dbReference type="InterPro" id="IPR050301">
    <property type="entry name" value="NTE"/>
</dbReference>